<feature type="binding site" evidence="13">
    <location>
        <position position="411"/>
    </location>
    <ligand>
        <name>IMP</name>
        <dbReference type="ChEBI" id="CHEBI:58053"/>
    </ligand>
</feature>
<keyword evidence="8 13" id="KW-0520">NAD</keyword>
<keyword evidence="22" id="KW-1185">Reference proteome</keyword>
<evidence type="ECO:0000256" key="6">
    <source>
        <dbReference type="ARBA" id="ARBA00022958"/>
    </source>
</evidence>
<feature type="binding site" evidence="13">
    <location>
        <begin position="493"/>
        <end position="497"/>
    </location>
    <ligand>
        <name>IMP</name>
        <dbReference type="ChEBI" id="CHEBI:58053"/>
    </ligand>
</feature>
<evidence type="ECO:0000256" key="16">
    <source>
        <dbReference type="PIRSR" id="PIRSR000130-4"/>
    </source>
</evidence>
<dbReference type="Pfam" id="PF00571">
    <property type="entry name" value="CBS"/>
    <property type="match status" value="2"/>
</dbReference>
<dbReference type="HAMAP" id="MF_01964">
    <property type="entry name" value="IMPDH"/>
    <property type="match status" value="1"/>
</dbReference>
<dbReference type="PROSITE" id="PS51371">
    <property type="entry name" value="CBS"/>
    <property type="match status" value="2"/>
</dbReference>
<keyword evidence="9 17" id="KW-0129">CBS domain</keyword>
<name>A0AAR2KFK3_PYGNA</name>
<comment type="similarity">
    <text evidence="13 18">Belongs to the IMPDH/GMPR family.</text>
</comment>
<dbReference type="AlphaFoldDB" id="A0AAR2KFK3"/>
<dbReference type="SUPFAM" id="SSF51412">
    <property type="entry name" value="Inosine monophosphate dehydrogenase (IMPDH)"/>
    <property type="match status" value="2"/>
</dbReference>
<dbReference type="Proteomes" id="UP001501920">
    <property type="component" value="Chromosome 7"/>
</dbReference>
<dbReference type="EC" id="1.1.1.205" evidence="13 19"/>
<dbReference type="SMART" id="SM00116">
    <property type="entry name" value="CBS"/>
    <property type="match status" value="2"/>
</dbReference>
<evidence type="ECO:0000259" key="20">
    <source>
        <dbReference type="PROSITE" id="PS51371"/>
    </source>
</evidence>
<comment type="caution">
    <text evidence="13">Lacks conserved residue(s) required for the propagation of feature annotation.</text>
</comment>
<reference evidence="21 22" key="1">
    <citation type="submission" date="2020-10" db="EMBL/GenBank/DDBJ databases">
        <title>Pygocentrus nattereri (red-bellied piranha) genome, fPygNat1, primary haplotype.</title>
        <authorList>
            <person name="Myers G."/>
            <person name="Meyer A."/>
            <person name="Karagic N."/>
            <person name="Pippel M."/>
            <person name="Winkler S."/>
            <person name="Tracey A."/>
            <person name="Wood J."/>
            <person name="Formenti G."/>
            <person name="Howe K."/>
            <person name="Fedrigo O."/>
            <person name="Jarvis E.D."/>
        </authorList>
    </citation>
    <scope>NUCLEOTIDE SEQUENCE [LARGE SCALE GENOMIC DNA]</scope>
</reference>
<feature type="domain" description="CBS" evidence="20">
    <location>
        <begin position="201"/>
        <end position="262"/>
    </location>
</feature>
<dbReference type="GO" id="GO:0006177">
    <property type="term" value="P:GMP biosynthetic process"/>
    <property type="evidence" value="ECO:0007669"/>
    <property type="project" value="UniProtKB-UniRule"/>
</dbReference>
<evidence type="ECO:0000256" key="12">
    <source>
        <dbReference type="ARBA" id="ARBA00048028"/>
    </source>
</evidence>
<feature type="binding site" evidence="13">
    <location>
        <begin position="446"/>
        <end position="448"/>
    </location>
    <ligand>
        <name>IMP</name>
        <dbReference type="ChEBI" id="CHEBI:58053"/>
    </ligand>
</feature>
<dbReference type="NCBIfam" id="TIGR01302">
    <property type="entry name" value="IMP_dehydrog"/>
    <property type="match status" value="1"/>
</dbReference>
<evidence type="ECO:0000313" key="22">
    <source>
        <dbReference type="Proteomes" id="UP001501920"/>
    </source>
</evidence>
<evidence type="ECO:0000256" key="18">
    <source>
        <dbReference type="RuleBase" id="RU003927"/>
    </source>
</evidence>
<dbReference type="Ensembl" id="ENSPNAT00000085467.1">
    <property type="protein sequence ID" value="ENSPNAP00000060886.1"/>
    <property type="gene ID" value="ENSPNAG00000022932.2"/>
</dbReference>
<dbReference type="CDD" id="cd00381">
    <property type="entry name" value="IMPDH"/>
    <property type="match status" value="1"/>
</dbReference>
<dbReference type="Gene3D" id="3.20.20.70">
    <property type="entry name" value="Aldolase class I"/>
    <property type="match status" value="1"/>
</dbReference>
<feature type="binding site" description="in other chain" evidence="13 16">
    <location>
        <position position="410"/>
    </location>
    <ligand>
        <name>K(+)</name>
        <dbReference type="ChEBI" id="CHEBI:29103"/>
        <note>ligand shared between two tetrameric partners</note>
    </ligand>
</feature>
<comment type="catalytic activity">
    <reaction evidence="12 13 19">
        <text>IMP + NAD(+) + H2O = XMP + NADH + H(+)</text>
        <dbReference type="Rhea" id="RHEA:11708"/>
        <dbReference type="ChEBI" id="CHEBI:15377"/>
        <dbReference type="ChEBI" id="CHEBI:15378"/>
        <dbReference type="ChEBI" id="CHEBI:57464"/>
        <dbReference type="ChEBI" id="CHEBI:57540"/>
        <dbReference type="ChEBI" id="CHEBI:57945"/>
        <dbReference type="ChEBI" id="CHEBI:58053"/>
        <dbReference type="EC" id="1.1.1.205"/>
    </reaction>
</comment>
<feature type="binding site" description="in other chain" evidence="13 16">
    <location>
        <position position="413"/>
    </location>
    <ligand>
        <name>K(+)</name>
        <dbReference type="ChEBI" id="CHEBI:29103"/>
        <note>ligand shared between two tetrameric partners</note>
    </ligand>
</feature>
<dbReference type="FunFam" id="3.20.20.70:FF:000007">
    <property type="entry name" value="Chromosome 19 SCAF14664, whole genome shotgun sequence"/>
    <property type="match status" value="1"/>
</dbReference>
<keyword evidence="3" id="KW-0677">Repeat</keyword>
<evidence type="ECO:0000256" key="19">
    <source>
        <dbReference type="RuleBase" id="RU003928"/>
    </source>
</evidence>
<dbReference type="InterPro" id="IPR005990">
    <property type="entry name" value="IMP_DH"/>
</dbReference>
<dbReference type="PROSITE" id="PS00487">
    <property type="entry name" value="IMP_DH_GMP_RED"/>
    <property type="match status" value="1"/>
</dbReference>
<reference evidence="21" key="3">
    <citation type="submission" date="2025-09" db="UniProtKB">
        <authorList>
            <consortium name="Ensembl"/>
        </authorList>
    </citation>
    <scope>IDENTIFICATION</scope>
</reference>
<feature type="binding site" evidence="13">
    <location>
        <position position="578"/>
    </location>
    <ligand>
        <name>K(+)</name>
        <dbReference type="ChEBI" id="CHEBI:29103"/>
        <note>ligand shared between two tetrameric partners</note>
    </ligand>
</feature>
<evidence type="ECO:0000256" key="7">
    <source>
        <dbReference type="ARBA" id="ARBA00023002"/>
    </source>
</evidence>
<dbReference type="InterPro" id="IPR015875">
    <property type="entry name" value="IMP_DH/GMP_Rdtase_CS"/>
</dbReference>
<keyword evidence="7 13" id="KW-0560">Oxidoreductase</keyword>
<dbReference type="PANTHER" id="PTHR11911">
    <property type="entry name" value="INOSINE-5-MONOPHOSPHATE DEHYDROGENASE RELATED"/>
    <property type="match status" value="1"/>
</dbReference>
<accession>A0AAR2KFK3</accession>
<evidence type="ECO:0000256" key="1">
    <source>
        <dbReference type="ARBA" id="ARBA00022490"/>
    </source>
</evidence>
<feature type="binding site" description="in other chain" evidence="13 16">
    <location>
        <position position="408"/>
    </location>
    <ligand>
        <name>K(+)</name>
        <dbReference type="ChEBI" id="CHEBI:29103"/>
        <note>ligand shared between two tetrameric partners</note>
    </ligand>
</feature>
<sequence>MLTSTLETTLGRKLHLSALLHPPLLHYPAYQDHHFHGPFGHNTPHGHGHGHETAAQRYSATRIQAGYDKTHKTETLHCGGLYVYVCSMADYLISGGTGYVPEDGLTAQQLFAIGDGLTYNDFLILPGFIDFTSDEVDLTSALTRKITLKTPLISSPMDTVTESSMAIAMALMGGIGIIHHNCTPEFQANEVRKVKKFEQGFITDPVVMSPRHTVGDVFEAKVRHGFSGIPITETGKMGSKLVGIVTSRDIDFLSEKDYDRPLEEAMTKREDLVVAPAGVTLKEANDILQRSKKGKLPIVNDSDELVAIIARTDLKKNRDYPLASKDSRKQLLCGAAIGTREDDKYRLDLLMQAGGVMPVVSVLFQISMINYIKQKYPELQVVGGNVVTAAQAKNLIDAGVDALRVGMGCGSICITQEVMACGRPQGTSVYKVAEYARRFGVPVIADGGIQTVGHVVKALALGASTVMMGSLLAATTEAPGEYFFSDGVRLKKYRGMGSLDAMEKNSGSQKRYFSEGDKVKVAQGVSGSVQDKGSIHKFVPYLIAGIQHGCQDIGAKSLSILRSMMYSGELKFEKRTMSAQVEGGVHGLHS</sequence>
<dbReference type="GO" id="GO:0000166">
    <property type="term" value="F:nucleotide binding"/>
    <property type="evidence" value="ECO:0007669"/>
    <property type="project" value="UniProtKB-UniRule"/>
</dbReference>
<dbReference type="PIRSF" id="PIRSF000130">
    <property type="entry name" value="IMPDH"/>
    <property type="match status" value="1"/>
</dbReference>
<feature type="binding site" evidence="13">
    <location>
        <position position="523"/>
    </location>
    <ligand>
        <name>IMP</name>
        <dbReference type="ChEBI" id="CHEBI:58053"/>
    </ligand>
</feature>
<dbReference type="SMART" id="SM01240">
    <property type="entry name" value="IMPDH"/>
    <property type="match status" value="1"/>
</dbReference>
<dbReference type="GO" id="GO:0046872">
    <property type="term" value="F:metal ion binding"/>
    <property type="evidence" value="ECO:0007669"/>
    <property type="project" value="UniProtKB-UniRule"/>
</dbReference>
<keyword evidence="10 13" id="KW-0539">Nucleus</keyword>
<evidence type="ECO:0000313" key="21">
    <source>
        <dbReference type="Ensembl" id="ENSPNAP00000060886.1"/>
    </source>
</evidence>
<evidence type="ECO:0000256" key="13">
    <source>
        <dbReference type="HAMAP-Rule" id="MF_03156"/>
    </source>
</evidence>
<evidence type="ECO:0000256" key="2">
    <source>
        <dbReference type="ARBA" id="ARBA00022723"/>
    </source>
</evidence>
<dbReference type="PANTHER" id="PTHR11911:SF74">
    <property type="entry name" value="INOSINE-5'-MONOPHOSPHATE DEHYDROGENASE 1"/>
    <property type="match status" value="1"/>
</dbReference>
<dbReference type="CDD" id="cd04601">
    <property type="entry name" value="CBS_pair_IMPDH"/>
    <property type="match status" value="1"/>
</dbReference>
<keyword evidence="1 13" id="KW-0963">Cytoplasm</keyword>
<dbReference type="InterPro" id="IPR001093">
    <property type="entry name" value="IMP_DH_GMPRt"/>
</dbReference>
<comment type="function">
    <text evidence="13">Catalyzes the conversion of inosine 5'-phosphate (IMP) to xanthosine 5'-phosphate (XMP), the first committed and rate-limiting step in the de novo synthesis of guanine nucleotides, and therefore plays an important role in the regulation of cell growth.</text>
</comment>
<evidence type="ECO:0000256" key="4">
    <source>
        <dbReference type="ARBA" id="ARBA00022749"/>
    </source>
</evidence>
<evidence type="ECO:0000256" key="14">
    <source>
        <dbReference type="PIRSR" id="PIRSR000130-1"/>
    </source>
</evidence>
<keyword evidence="2 13" id="KW-0479">Metal-binding</keyword>
<comment type="subcellular location">
    <subcellularLocation>
        <location evidence="13">Cytoplasm</location>
    </subcellularLocation>
    <subcellularLocation>
        <location evidence="13">Nucleus</location>
    </subcellularLocation>
</comment>
<proteinExistence type="inferred from homology"/>
<evidence type="ECO:0000256" key="10">
    <source>
        <dbReference type="ARBA" id="ARBA00023242"/>
    </source>
</evidence>
<evidence type="ECO:0000256" key="9">
    <source>
        <dbReference type="ARBA" id="ARBA00023122"/>
    </source>
</evidence>
<comment type="subunit">
    <text evidence="13">Homotetramer.</text>
</comment>
<dbReference type="Pfam" id="PF00478">
    <property type="entry name" value="IMPDH"/>
    <property type="match status" value="1"/>
</dbReference>
<dbReference type="GO" id="GO:0005737">
    <property type="term" value="C:cytoplasm"/>
    <property type="evidence" value="ECO:0007669"/>
    <property type="project" value="UniProtKB-SubCell"/>
</dbReference>
<dbReference type="InterPro" id="IPR000644">
    <property type="entry name" value="CBS_dom"/>
</dbReference>
<comment type="activity regulation">
    <text evidence="13">Mycophenolic acid (MPA) is a non-competitive inhibitor that prevents formation of the closed enzyme conformation by binding to the same site as the amobile flap. In contrast, mizoribine monophosphate (MZP) is a competitive inhibitor that induces the closed conformation. MPA is a potent inhibitor of mammalian IMPDHs but a poor inhibitor of the bacterial enzymes. MZP is a more potent inhibitor of bacterial IMPDH.</text>
</comment>
<gene>
    <name evidence="13" type="primary">IMPDH</name>
</gene>
<dbReference type="GO" id="GO:0003938">
    <property type="term" value="F:IMP dehydrogenase activity"/>
    <property type="evidence" value="ECO:0007669"/>
    <property type="project" value="UniProtKB-UniRule"/>
</dbReference>
<protein>
    <recommendedName>
        <fullName evidence="13 19">Inosine-5'-monophosphate dehydrogenase</fullName>
        <shortName evidence="13">IMP dehydrogenase</shortName>
        <shortName evidence="13">IMPD</shortName>
        <shortName evidence="13">IMPDH</shortName>
        <ecNumber evidence="13 19">1.1.1.205</ecNumber>
    </recommendedName>
</protein>
<evidence type="ECO:0000256" key="17">
    <source>
        <dbReference type="PROSITE-ProRule" id="PRU00703"/>
    </source>
</evidence>
<feature type="active site" description="Thioimidate intermediate" evidence="13 14">
    <location>
        <position position="413"/>
    </location>
</feature>
<dbReference type="GeneTree" id="ENSGT00940000154156"/>
<keyword evidence="5 13" id="KW-0658">Purine biosynthesis</keyword>
<organism evidence="21 22">
    <name type="scientific">Pygocentrus nattereri</name>
    <name type="common">Red-bellied piranha</name>
    <dbReference type="NCBI Taxonomy" id="42514"/>
    <lineage>
        <taxon>Eukaryota</taxon>
        <taxon>Metazoa</taxon>
        <taxon>Chordata</taxon>
        <taxon>Craniata</taxon>
        <taxon>Vertebrata</taxon>
        <taxon>Euteleostomi</taxon>
        <taxon>Actinopterygii</taxon>
        <taxon>Neopterygii</taxon>
        <taxon>Teleostei</taxon>
        <taxon>Ostariophysi</taxon>
        <taxon>Characiformes</taxon>
        <taxon>Characoidei</taxon>
        <taxon>Pygocentrus</taxon>
    </lineage>
</organism>
<evidence type="ECO:0000256" key="8">
    <source>
        <dbReference type="ARBA" id="ARBA00023027"/>
    </source>
</evidence>
<feature type="binding site" evidence="13">
    <location>
        <begin position="469"/>
        <end position="470"/>
    </location>
    <ligand>
        <name>IMP</name>
        <dbReference type="ChEBI" id="CHEBI:58053"/>
    </ligand>
</feature>
<evidence type="ECO:0000256" key="3">
    <source>
        <dbReference type="ARBA" id="ARBA00022737"/>
    </source>
</evidence>
<comment type="cofactor">
    <cofactor evidence="13">
        <name>K(+)</name>
        <dbReference type="ChEBI" id="CHEBI:29103"/>
    </cofactor>
</comment>
<feature type="domain" description="CBS" evidence="20">
    <location>
        <begin position="266"/>
        <end position="324"/>
    </location>
</feature>
<keyword evidence="4 13" id="KW-0332">GMP biosynthesis</keyword>
<evidence type="ECO:0000256" key="5">
    <source>
        <dbReference type="ARBA" id="ARBA00022755"/>
    </source>
</evidence>
<feature type="binding site" evidence="13 15">
    <location>
        <begin position="406"/>
        <end position="408"/>
    </location>
    <ligand>
        <name>NAD(+)</name>
        <dbReference type="ChEBI" id="CHEBI:57540"/>
    </ligand>
</feature>
<evidence type="ECO:0000256" key="11">
    <source>
        <dbReference type="ARBA" id="ARBA00024330"/>
    </source>
</evidence>
<evidence type="ECO:0000256" key="15">
    <source>
        <dbReference type="PIRSR" id="PIRSR000130-3"/>
    </source>
</evidence>
<keyword evidence="6 13" id="KW-0630">Potassium</keyword>
<comment type="pathway">
    <text evidence="11 13 19">Purine metabolism; XMP biosynthesis via de novo pathway; XMP from IMP: step 1/1.</text>
</comment>
<feature type="active site" description="Proton acceptor" evidence="13 14">
    <location>
        <position position="511"/>
    </location>
</feature>
<reference evidence="21" key="2">
    <citation type="submission" date="2025-08" db="UniProtKB">
        <authorList>
            <consortium name="Ensembl"/>
        </authorList>
    </citation>
    <scope>IDENTIFICATION</scope>
</reference>
<dbReference type="GO" id="GO:0005634">
    <property type="term" value="C:nucleus"/>
    <property type="evidence" value="ECO:0007669"/>
    <property type="project" value="UniProtKB-SubCell"/>
</dbReference>
<dbReference type="GO" id="GO:0006183">
    <property type="term" value="P:GTP biosynthetic process"/>
    <property type="evidence" value="ECO:0007669"/>
    <property type="project" value="TreeGrafter"/>
</dbReference>
<dbReference type="InterPro" id="IPR013785">
    <property type="entry name" value="Aldolase_TIM"/>
</dbReference>